<dbReference type="EnsemblMetazoa" id="XM_022803784">
    <property type="protein sequence ID" value="XP_022659519"/>
    <property type="gene ID" value="LOC111249652"/>
</dbReference>
<feature type="compositionally biased region" description="Polar residues" evidence="1">
    <location>
        <begin position="527"/>
        <end position="548"/>
    </location>
</feature>
<feature type="region of interest" description="Disordered" evidence="1">
    <location>
        <begin position="215"/>
        <end position="271"/>
    </location>
</feature>
<feature type="compositionally biased region" description="Basic and acidic residues" evidence="1">
    <location>
        <begin position="227"/>
        <end position="252"/>
    </location>
</feature>
<evidence type="ECO:0000256" key="1">
    <source>
        <dbReference type="SAM" id="MobiDB-lite"/>
    </source>
</evidence>
<proteinExistence type="predicted"/>
<feature type="compositionally biased region" description="Basic and acidic residues" evidence="1">
    <location>
        <begin position="146"/>
        <end position="170"/>
    </location>
</feature>
<organism evidence="2 3">
    <name type="scientific">Varroa destructor</name>
    <name type="common">Honeybee mite</name>
    <dbReference type="NCBI Taxonomy" id="109461"/>
    <lineage>
        <taxon>Eukaryota</taxon>
        <taxon>Metazoa</taxon>
        <taxon>Ecdysozoa</taxon>
        <taxon>Arthropoda</taxon>
        <taxon>Chelicerata</taxon>
        <taxon>Arachnida</taxon>
        <taxon>Acari</taxon>
        <taxon>Parasitiformes</taxon>
        <taxon>Mesostigmata</taxon>
        <taxon>Gamasina</taxon>
        <taxon>Dermanyssoidea</taxon>
        <taxon>Varroidae</taxon>
        <taxon>Varroa</taxon>
    </lineage>
</organism>
<feature type="region of interest" description="Disordered" evidence="1">
    <location>
        <begin position="583"/>
        <end position="612"/>
    </location>
</feature>
<keyword evidence="3" id="KW-1185">Reference proteome</keyword>
<sequence length="818" mass="88883">MLLDKIESVCVWKIWMRGNDPIMRRFILAVFSVLIVATNYSYGAPTSATVAPGKSSAKSGAADEAIILAPPISPLDESRIEQALNKLKEQLGKPETSGDDAGFDGEDFPEQQIKSFITNKSDAKTSLDEDDKEATDATTKDSLMFEETHNDDQKTEQASLRDDATDRKELNPFQSLPISYLKESVGDEDHEFFIEDPHRMHHFAGPAFRDVFDETDSEDNFSSNDDLILRSDELFSRRPQKESRSEAAKEDDGSSLVEPELIVPEISDEPNIPNRETVVQEKDVLHIDADDNLLKPKEVHKHVEEPSLTLYTAELTPAVIQDHSTETVSAGSSTSSELKPTPEQAFPSTATAASTSTTSETVTAAAFDPLPAKKRIQSGALDGVILEKDSVIISTVQVPNSKDTAISARPTPTIVPASTSATIERLSDSELINETTRASGTTDGQTARPTKPTTSAPSTVQKIPQFIKQIYEAATHRFPSFIHSGSITEYSSTQSSVAILNKTESLPSNDEAFDVTSTVFSAAADESSPNVTIGPQRSPVGSTGVPQSSDEENYGQAAGTSEHSTQDSAGAGFMPELQQFLSSPTTAAPAAAAPAASENASSTTNISETSTLGPMIVQSTTSAPEDSPIGTLVKGRPCEGQVATRLDRIMDHFPARLPELHEFKRRRFLRAAVIGGLHTLRSTQRNVTCNLTSGTTYWGYRLRGQLDGILNLGITGLPRMYLRFTGPLIVRATFSALGSEDRPVLDSVVVEESRVDEIHYQSVLGFEQPFVERATKYLMHRAMKEEVVTPITEAIQDELLSPKADKSKVLLLDDASHH</sequence>
<feature type="region of interest" description="Disordered" evidence="1">
    <location>
        <begin position="524"/>
        <end position="570"/>
    </location>
</feature>
<feature type="compositionally biased region" description="Polar residues" evidence="1">
    <location>
        <begin position="558"/>
        <end position="568"/>
    </location>
</feature>
<dbReference type="Proteomes" id="UP000594260">
    <property type="component" value="Unplaced"/>
</dbReference>
<reference evidence="2" key="1">
    <citation type="submission" date="2021-01" db="UniProtKB">
        <authorList>
            <consortium name="EnsemblMetazoa"/>
        </authorList>
    </citation>
    <scope>IDENTIFICATION</scope>
</reference>
<name>A0A7M7M9D6_VARDE</name>
<feature type="compositionally biased region" description="Low complexity" evidence="1">
    <location>
        <begin position="583"/>
        <end position="611"/>
    </location>
</feature>
<feature type="region of interest" description="Disordered" evidence="1">
    <location>
        <begin position="117"/>
        <end position="178"/>
    </location>
</feature>
<protein>
    <submittedName>
        <fullName evidence="2">Uncharacterized protein</fullName>
    </submittedName>
</protein>
<evidence type="ECO:0000313" key="3">
    <source>
        <dbReference type="Proteomes" id="UP000594260"/>
    </source>
</evidence>
<dbReference type="AlphaFoldDB" id="A0A7M7M9D6"/>
<accession>A0A7M7M9D6</accession>
<feature type="compositionally biased region" description="Polar residues" evidence="1">
    <location>
        <begin position="326"/>
        <end position="338"/>
    </location>
</feature>
<dbReference type="RefSeq" id="XP_022659519.1">
    <property type="nucleotide sequence ID" value="XM_022803784.1"/>
</dbReference>
<feature type="region of interest" description="Disordered" evidence="1">
    <location>
        <begin position="325"/>
        <end position="345"/>
    </location>
</feature>
<feature type="region of interest" description="Disordered" evidence="1">
    <location>
        <begin position="432"/>
        <end position="461"/>
    </location>
</feature>
<dbReference type="GeneID" id="111249652"/>
<evidence type="ECO:0000313" key="2">
    <source>
        <dbReference type="EnsemblMetazoa" id="XP_022659519"/>
    </source>
</evidence>